<evidence type="ECO:0000313" key="3">
    <source>
        <dbReference type="EMBL" id="QMS38005.1"/>
    </source>
</evidence>
<evidence type="ECO:0000313" key="4">
    <source>
        <dbReference type="EMBL" id="TXU33386.1"/>
    </source>
</evidence>
<dbReference type="AlphaFoldDB" id="A0A0K5ZBZ1"/>
<dbReference type="Gene3D" id="2.60.40.2520">
    <property type="entry name" value="CFA/I fimbrial subunit E, adhesin domain"/>
    <property type="match status" value="1"/>
</dbReference>
<reference evidence="3 7" key="3">
    <citation type="submission" date="2020-06" db="EMBL/GenBank/DDBJ databases">
        <title>REHAB project genomes.</title>
        <authorList>
            <person name="Shaw L.P."/>
        </authorList>
    </citation>
    <scope>NUCLEOTIDE SEQUENCE [LARGE SCALE GENOMIC DNA]</scope>
    <source>
        <strain evidence="3 7">RHB01-C20</strain>
    </source>
</reference>
<dbReference type="EMBL" id="QYOH01000020">
    <property type="protein sequence ID" value="TXU33386.1"/>
    <property type="molecule type" value="Genomic_DNA"/>
</dbReference>
<accession>A0A0K5ZBZ1</accession>
<dbReference type="Gene3D" id="2.60.40.2040">
    <property type="entry name" value="CFA/I fimbrial subunit E, pilin domain"/>
    <property type="match status" value="1"/>
</dbReference>
<reference evidence="4 6" key="1">
    <citation type="submission" date="2018-09" db="EMBL/GenBank/DDBJ databases">
        <title>Persistent metagenomic signatures of early life antibiotic treatment in the infant gut microbiota and resistome.</title>
        <authorList>
            <person name="Gasparrini A.J."/>
        </authorList>
    </citation>
    <scope>NUCLEOTIDE SEQUENCE [LARGE SCALE GENOMIC DNA]</scope>
    <source>
        <strain evidence="4 6">T0181B.E-10</strain>
    </source>
</reference>
<dbReference type="EMBL" id="ROAL01000007">
    <property type="protein sequence ID" value="MIB60564.1"/>
    <property type="molecule type" value="Genomic_DNA"/>
</dbReference>
<keyword evidence="1" id="KW-0732">Signal</keyword>
<dbReference type="Proteomes" id="UP000460654">
    <property type="component" value="Unassembled WGS sequence"/>
</dbReference>
<evidence type="ECO:0000256" key="1">
    <source>
        <dbReference type="SAM" id="SignalP"/>
    </source>
</evidence>
<organism evidence="4 6">
    <name type="scientific">Escherichia coli</name>
    <dbReference type="NCBI Taxonomy" id="562"/>
    <lineage>
        <taxon>Bacteria</taxon>
        <taxon>Pseudomonadati</taxon>
        <taxon>Pseudomonadota</taxon>
        <taxon>Gammaproteobacteria</taxon>
        <taxon>Enterobacterales</taxon>
        <taxon>Enterobacteriaceae</taxon>
        <taxon>Escherichia</taxon>
    </lineage>
</organism>
<feature type="signal peptide" evidence="1">
    <location>
        <begin position="1"/>
        <end position="21"/>
    </location>
</feature>
<gene>
    <name evidence="4" type="ORF">D4N09_17920</name>
    <name evidence="2" type="ORF">D9E49_09125</name>
    <name evidence="3" type="ORF">HVV39_08250</name>
</gene>
<protein>
    <submittedName>
        <fullName evidence="4">Pilus assembly protein CblD</fullName>
    </submittedName>
</protein>
<feature type="chain" id="PRO_5041161530" evidence="1">
    <location>
        <begin position="22"/>
        <end position="360"/>
    </location>
</feature>
<dbReference type="Proteomes" id="UP000271175">
    <property type="component" value="Unassembled WGS sequence"/>
</dbReference>
<dbReference type="InterPro" id="IPR010888">
    <property type="entry name" value="CblD"/>
</dbReference>
<reference evidence="2 5" key="2">
    <citation type="submission" date="2018-10" db="EMBL/GenBank/DDBJ databases">
        <authorList>
            <consortium name="NARMS: The National Antimicrobial Resistance Monitoring System"/>
        </authorList>
    </citation>
    <scope>NUCLEOTIDE SEQUENCE [LARGE SCALE GENOMIC DNA]</scope>
    <source>
        <strain evidence="2 5">CVM N17EC0276</strain>
    </source>
</reference>
<evidence type="ECO:0000313" key="2">
    <source>
        <dbReference type="EMBL" id="MIB60564.1"/>
    </source>
</evidence>
<name>A0A0K5ZBZ1_ECOLX</name>
<dbReference type="RefSeq" id="WP_024234638.1">
    <property type="nucleotide sequence ID" value="NZ_BFQW01000094.1"/>
</dbReference>
<sequence length="360" mass="40797">MINRLIAVVLCLFGMVAWVQATPNVTAEITYDLAVGRADYYFWNEEESAGNNAYMWYECSYPNLQQTCTNSGNISTVQIYLTEQRSGMRWPLKLKGFKEAHVMNQVPGCEGYVAKTHLRESNRYKCMATGDSTIYYADKKFLTLYLEQAEMKKLPIGGVWKGQVKLHSNSPAQDYFADITLNTLDPNHIDVFFPEFAHATPRVQLDLHPTGSVNASNYAQDLTTLDMCLYDGFNGNAISYEIMLKDEGLPAAGRRDGYFSIYRQGRTTTDDVERIDYRVKMYNPETGGQIDVRNNENMVWNSINLKRVRPVVLPGIRYAVMCVPTPLTLAVDKFSVMDKQAGYYMGKLSVIFTPSLPTIN</sequence>
<evidence type="ECO:0000313" key="5">
    <source>
        <dbReference type="Proteomes" id="UP000271175"/>
    </source>
</evidence>
<evidence type="ECO:0000313" key="7">
    <source>
        <dbReference type="Proteomes" id="UP000514533"/>
    </source>
</evidence>
<evidence type="ECO:0000313" key="6">
    <source>
        <dbReference type="Proteomes" id="UP000460654"/>
    </source>
</evidence>
<dbReference type="Pfam" id="PF07434">
    <property type="entry name" value="CblD"/>
    <property type="match status" value="1"/>
</dbReference>
<dbReference type="Proteomes" id="UP000514533">
    <property type="component" value="Chromosome"/>
</dbReference>
<proteinExistence type="predicted"/>
<dbReference type="EMBL" id="CP055981">
    <property type="protein sequence ID" value="QMS38005.1"/>
    <property type="molecule type" value="Genomic_DNA"/>
</dbReference>
<dbReference type="InterPro" id="IPR043037">
    <property type="entry name" value="CfaE_adhesin"/>
</dbReference>